<dbReference type="AlphaFoldDB" id="A0AAD0U0G2"/>
<dbReference type="Gene3D" id="3.30.450.20">
    <property type="entry name" value="PAS domain"/>
    <property type="match status" value="1"/>
</dbReference>
<feature type="domain" description="EAL" evidence="6">
    <location>
        <begin position="581"/>
        <end position="830"/>
    </location>
</feature>
<dbReference type="PROSITE" id="PS50110">
    <property type="entry name" value="RESPONSE_REGULATORY"/>
    <property type="match status" value="2"/>
</dbReference>
<feature type="domain" description="PAC" evidence="5">
    <location>
        <begin position="353"/>
        <end position="404"/>
    </location>
</feature>
<dbReference type="CDD" id="cd00130">
    <property type="entry name" value="PAS"/>
    <property type="match status" value="1"/>
</dbReference>
<evidence type="ECO:0000313" key="9">
    <source>
        <dbReference type="Proteomes" id="UP000279995"/>
    </source>
</evidence>
<evidence type="ECO:0000259" key="4">
    <source>
        <dbReference type="PROSITE" id="PS50112"/>
    </source>
</evidence>
<dbReference type="PROSITE" id="PS50883">
    <property type="entry name" value="EAL"/>
    <property type="match status" value="1"/>
</dbReference>
<feature type="modified residue" description="4-aspartylphosphate" evidence="2">
    <location>
        <position position="184"/>
    </location>
</feature>
<dbReference type="InterPro" id="IPR001789">
    <property type="entry name" value="Sig_transdc_resp-reg_receiver"/>
</dbReference>
<sequence length="843" mass="95418">MADKLKLLILNASSEERRTIRATLEYLNVFEFIEAADSLDALTLLKKQPVNMIITGLSVGKIDGWRFSRMIRSGLLNTPKNTPILLIPPIYCERIAETTARSYGIDAVLPFEHQDMLPQVLANVLSTHLEKSSRLNLLLLEPIAQKADEIAEQLKLNFAITHVTSSQSALNAYNQQQFAIVLLDATASRADTSSVLVEEILQHNPKQAIVTIIDNNDADYAEQLLLSGVTDFIRAPYDPSFLNKVCDHAARREDFMVSYAEFAQKVEQLSISEVRYKELFSAHQRILLHLNTVVLELDQQGKIRFINPAWETLSGFGVKSSLQKSLIDYCSDECQVKLNTTINDILNGGMHQQQVEIQLNHKNGNQIWVECRLQLIKNSRNNATITATIDNIHERKQAELKLRHLALHDTLTGLHNRYYFDQQLNKICQTKHTYGDVEHALIYIDLDHFKIINDSKGHQQGDIVLKDVAQLFEANISAKHLVCRIGGDEFAVILKNTQLLDAHLIAESICSAIEQHEFKSEDQVYSISCSIGLTQITAKNCDPSECLKQADIALYIAKSLGRNLVHCYSKEDAQNNTLQTGLEWGHEIRQALQQDNVELHYQPIWDFKANKVAYFEALLRLKVDDKLIFPNQFIPSLELLNDTFLMDQCVIRNAIASVAEHPDLNQVAINLSAQSFLDERLVPHIESSLEKYHVPPSRIIFEITESASVNNLKATRKMIEKLNSLGCHFSIDDFGTGFSTFNYLKQLPAQHVKIDGSFVRDMINDPIDLALVKAINDISRSLDKRSVAEYVESEEIFFALKEIGVDYGQGYFIARPVPVEKVQSTLKIIYQKKPFIQQHTSAS</sequence>
<dbReference type="PROSITE" id="PS50113">
    <property type="entry name" value="PAC"/>
    <property type="match status" value="1"/>
</dbReference>
<accession>A0AAD0U0G2</accession>
<feature type="domain" description="Response regulatory" evidence="3">
    <location>
        <begin position="6"/>
        <end position="125"/>
    </location>
</feature>
<dbReference type="InterPro" id="IPR035965">
    <property type="entry name" value="PAS-like_dom_sf"/>
</dbReference>
<reference evidence="8 9" key="1">
    <citation type="submission" date="2018-10" db="EMBL/GenBank/DDBJ databases">
        <title>Complete Genome Sequence and Transcriptomic Profiles of a Marine Bacterium, Pseudoalteromonas agarivorans Hao 2018.</title>
        <authorList>
            <person name="Hao L."/>
        </authorList>
    </citation>
    <scope>NUCLEOTIDE SEQUENCE [LARGE SCALE GENOMIC DNA]</scope>
    <source>
        <strain evidence="8 9">Hao 2018</strain>
    </source>
</reference>
<proteinExistence type="predicted"/>
<evidence type="ECO:0000259" key="5">
    <source>
        <dbReference type="PROSITE" id="PS50113"/>
    </source>
</evidence>
<dbReference type="Pfam" id="PF00563">
    <property type="entry name" value="EAL"/>
    <property type="match status" value="1"/>
</dbReference>
<organism evidence="8 9">
    <name type="scientific">Pseudoalteromonas agarivorans</name>
    <dbReference type="NCBI Taxonomy" id="176102"/>
    <lineage>
        <taxon>Bacteria</taxon>
        <taxon>Pseudomonadati</taxon>
        <taxon>Pseudomonadota</taxon>
        <taxon>Gammaproteobacteria</taxon>
        <taxon>Alteromonadales</taxon>
        <taxon>Pseudoalteromonadaceae</taxon>
        <taxon>Pseudoalteromonas</taxon>
    </lineage>
</organism>
<comment type="caution">
    <text evidence="2">Lacks conserved residue(s) required for the propagation of feature annotation.</text>
</comment>
<dbReference type="PANTHER" id="PTHR44757:SF4">
    <property type="entry name" value="DIGUANYLATE CYCLASE DGCE-RELATED"/>
    <property type="match status" value="1"/>
</dbReference>
<dbReference type="NCBIfam" id="TIGR00254">
    <property type="entry name" value="GGDEF"/>
    <property type="match status" value="1"/>
</dbReference>
<dbReference type="Pfam" id="PF00990">
    <property type="entry name" value="GGDEF"/>
    <property type="match status" value="1"/>
</dbReference>
<evidence type="ECO:0000313" key="8">
    <source>
        <dbReference type="EMBL" id="AYM87813.1"/>
    </source>
</evidence>
<feature type="domain" description="GGDEF" evidence="7">
    <location>
        <begin position="437"/>
        <end position="570"/>
    </location>
</feature>
<dbReference type="SMART" id="SM00052">
    <property type="entry name" value="EAL"/>
    <property type="match status" value="1"/>
</dbReference>
<dbReference type="Gene3D" id="3.20.20.450">
    <property type="entry name" value="EAL domain"/>
    <property type="match status" value="1"/>
</dbReference>
<dbReference type="Proteomes" id="UP000279995">
    <property type="component" value="Chromosome I"/>
</dbReference>
<dbReference type="Gene3D" id="3.40.50.2300">
    <property type="match status" value="2"/>
</dbReference>
<dbReference type="CDD" id="cd01949">
    <property type="entry name" value="GGDEF"/>
    <property type="match status" value="1"/>
</dbReference>
<comment type="cofactor">
    <cofactor evidence="1">
        <name>Mg(2+)</name>
        <dbReference type="ChEBI" id="CHEBI:18420"/>
    </cofactor>
</comment>
<keyword evidence="2" id="KW-0597">Phosphoprotein</keyword>
<dbReference type="GO" id="GO:0000160">
    <property type="term" value="P:phosphorelay signal transduction system"/>
    <property type="evidence" value="ECO:0007669"/>
    <property type="project" value="InterPro"/>
</dbReference>
<dbReference type="EMBL" id="CP033065">
    <property type="protein sequence ID" value="AYM87813.1"/>
    <property type="molecule type" value="Genomic_DNA"/>
</dbReference>
<dbReference type="Pfam" id="PF13426">
    <property type="entry name" value="PAS_9"/>
    <property type="match status" value="1"/>
</dbReference>
<dbReference type="SUPFAM" id="SSF52172">
    <property type="entry name" value="CheY-like"/>
    <property type="match status" value="2"/>
</dbReference>
<dbReference type="FunFam" id="3.30.70.270:FF:000001">
    <property type="entry name" value="Diguanylate cyclase domain protein"/>
    <property type="match status" value="1"/>
</dbReference>
<dbReference type="SUPFAM" id="SSF55073">
    <property type="entry name" value="Nucleotide cyclase"/>
    <property type="match status" value="1"/>
</dbReference>
<evidence type="ECO:0000259" key="6">
    <source>
        <dbReference type="PROSITE" id="PS50883"/>
    </source>
</evidence>
<dbReference type="PANTHER" id="PTHR44757">
    <property type="entry name" value="DIGUANYLATE CYCLASE DGCP"/>
    <property type="match status" value="1"/>
</dbReference>
<dbReference type="RefSeq" id="WP_121638044.1">
    <property type="nucleotide sequence ID" value="NZ_CP033065.1"/>
</dbReference>
<dbReference type="NCBIfam" id="TIGR00229">
    <property type="entry name" value="sensory_box"/>
    <property type="match status" value="1"/>
</dbReference>
<dbReference type="SUPFAM" id="SSF141868">
    <property type="entry name" value="EAL domain-like"/>
    <property type="match status" value="1"/>
</dbReference>
<dbReference type="InterPro" id="IPR052155">
    <property type="entry name" value="Biofilm_reg_signaling"/>
</dbReference>
<dbReference type="InterPro" id="IPR043128">
    <property type="entry name" value="Rev_trsase/Diguanyl_cyclase"/>
</dbReference>
<gene>
    <name evidence="8" type="ORF">D9T18_14485</name>
</gene>
<dbReference type="Gene3D" id="3.30.70.270">
    <property type="match status" value="1"/>
</dbReference>
<dbReference type="InterPro" id="IPR035919">
    <property type="entry name" value="EAL_sf"/>
</dbReference>
<dbReference type="InterPro" id="IPR000700">
    <property type="entry name" value="PAS-assoc_C"/>
</dbReference>
<evidence type="ECO:0000256" key="2">
    <source>
        <dbReference type="PROSITE-ProRule" id="PRU00169"/>
    </source>
</evidence>
<dbReference type="InterPro" id="IPR011006">
    <property type="entry name" value="CheY-like_superfamily"/>
</dbReference>
<dbReference type="GO" id="GO:0003824">
    <property type="term" value="F:catalytic activity"/>
    <property type="evidence" value="ECO:0007669"/>
    <property type="project" value="UniProtKB-ARBA"/>
</dbReference>
<protein>
    <submittedName>
        <fullName evidence="8">EAL domain-containing protein</fullName>
    </submittedName>
</protein>
<evidence type="ECO:0000256" key="1">
    <source>
        <dbReference type="ARBA" id="ARBA00001946"/>
    </source>
</evidence>
<dbReference type="InterPro" id="IPR000160">
    <property type="entry name" value="GGDEF_dom"/>
</dbReference>
<dbReference type="SMART" id="SM00091">
    <property type="entry name" value="PAS"/>
    <property type="match status" value="1"/>
</dbReference>
<dbReference type="SUPFAM" id="SSF55785">
    <property type="entry name" value="PYP-like sensor domain (PAS domain)"/>
    <property type="match status" value="1"/>
</dbReference>
<dbReference type="CDD" id="cd01948">
    <property type="entry name" value="EAL"/>
    <property type="match status" value="1"/>
</dbReference>
<feature type="domain" description="Response regulatory" evidence="3">
    <location>
        <begin position="136"/>
        <end position="250"/>
    </location>
</feature>
<name>A0AAD0U0G2_9GAMM</name>
<evidence type="ECO:0000259" key="3">
    <source>
        <dbReference type="PROSITE" id="PS50110"/>
    </source>
</evidence>
<dbReference type="PROSITE" id="PS50887">
    <property type="entry name" value="GGDEF"/>
    <property type="match status" value="1"/>
</dbReference>
<dbReference type="InterPro" id="IPR029787">
    <property type="entry name" value="Nucleotide_cyclase"/>
</dbReference>
<dbReference type="InterPro" id="IPR000014">
    <property type="entry name" value="PAS"/>
</dbReference>
<evidence type="ECO:0000259" key="7">
    <source>
        <dbReference type="PROSITE" id="PS50887"/>
    </source>
</evidence>
<feature type="domain" description="PAS" evidence="4">
    <location>
        <begin position="272"/>
        <end position="349"/>
    </location>
</feature>
<dbReference type="SMART" id="SM00267">
    <property type="entry name" value="GGDEF"/>
    <property type="match status" value="1"/>
</dbReference>
<dbReference type="PROSITE" id="PS50112">
    <property type="entry name" value="PAS"/>
    <property type="match status" value="1"/>
</dbReference>
<dbReference type="InterPro" id="IPR001633">
    <property type="entry name" value="EAL_dom"/>
</dbReference>